<feature type="compositionally biased region" description="Polar residues" evidence="1">
    <location>
        <begin position="13"/>
        <end position="30"/>
    </location>
</feature>
<keyword evidence="3" id="KW-1185">Reference proteome</keyword>
<protein>
    <submittedName>
        <fullName evidence="2">Uncharacterized protein</fullName>
    </submittedName>
</protein>
<dbReference type="eggNOG" id="ENOG503184V">
    <property type="taxonomic scope" value="Bacteria"/>
</dbReference>
<sequence length="175" mass="18295">MEPEEKTVLRDGTQINGQTEGPKGSDNTNPDARAADNLHTPLQEDSANGLDSQDVRGGQDGRNNRGIGSTDMDSKNGVLRLGDQDSSTMEVTEEGAANAAASANKTNTSTVSVTTAGPDDYASDPEVGVPNAQEEAKKQDSDDVPEEADEAAANSDDENEDIAETGTSLTHQPTY</sequence>
<dbReference type="PATRIC" id="fig|1166018.3.peg.3257"/>
<evidence type="ECO:0000256" key="1">
    <source>
        <dbReference type="SAM" id="MobiDB-lite"/>
    </source>
</evidence>
<reference evidence="2 3" key="1">
    <citation type="journal article" date="2012" name="J. Bacteriol.">
        <title>Genome Sequence of Fibrella aestuarina BUZ 2T, a Filamentous Marine Bacterium.</title>
        <authorList>
            <person name="Filippini M."/>
            <person name="Qi W."/>
            <person name="Blom J."/>
            <person name="Goesmann A."/>
            <person name="Smits T.H."/>
            <person name="Bagheri H.C."/>
        </authorList>
    </citation>
    <scope>NUCLEOTIDE SEQUENCE [LARGE SCALE GENOMIC DNA]</scope>
    <source>
        <strain evidence="3">BUZ 2T</strain>
    </source>
</reference>
<feature type="compositionally biased region" description="Low complexity" evidence="1">
    <location>
        <begin position="94"/>
        <end position="116"/>
    </location>
</feature>
<dbReference type="OrthoDB" id="953632at2"/>
<dbReference type="HOGENOM" id="CLU_1585444_0_0_10"/>
<feature type="region of interest" description="Disordered" evidence="1">
    <location>
        <begin position="1"/>
        <end position="175"/>
    </location>
</feature>
<dbReference type="AlphaFoldDB" id="I0K5Y1"/>
<dbReference type="Proteomes" id="UP000011058">
    <property type="component" value="Chromosome"/>
</dbReference>
<feature type="compositionally biased region" description="Acidic residues" evidence="1">
    <location>
        <begin position="142"/>
        <end position="163"/>
    </location>
</feature>
<proteinExistence type="predicted"/>
<organism evidence="2 3">
    <name type="scientific">Fibrella aestuarina BUZ 2</name>
    <dbReference type="NCBI Taxonomy" id="1166018"/>
    <lineage>
        <taxon>Bacteria</taxon>
        <taxon>Pseudomonadati</taxon>
        <taxon>Bacteroidota</taxon>
        <taxon>Cytophagia</taxon>
        <taxon>Cytophagales</taxon>
        <taxon>Spirosomataceae</taxon>
        <taxon>Fibrella</taxon>
    </lineage>
</organism>
<accession>I0K5Y1</accession>
<feature type="compositionally biased region" description="Polar residues" evidence="1">
    <location>
        <begin position="165"/>
        <end position="175"/>
    </location>
</feature>
<gene>
    <name evidence="2" type="ORF">FAES_1524</name>
</gene>
<dbReference type="EMBL" id="HE796683">
    <property type="protein sequence ID" value="CCG99534.1"/>
    <property type="molecule type" value="Genomic_DNA"/>
</dbReference>
<name>I0K5Y1_9BACT</name>
<dbReference type="KEGG" id="fae:FAES_1524"/>
<evidence type="ECO:0000313" key="3">
    <source>
        <dbReference type="Proteomes" id="UP000011058"/>
    </source>
</evidence>
<dbReference type="RefSeq" id="WP_015330633.1">
    <property type="nucleotide sequence ID" value="NC_020054.1"/>
</dbReference>
<evidence type="ECO:0000313" key="2">
    <source>
        <dbReference type="EMBL" id="CCG99534.1"/>
    </source>
</evidence>
<feature type="compositionally biased region" description="Basic and acidic residues" evidence="1">
    <location>
        <begin position="53"/>
        <end position="63"/>
    </location>
</feature>